<name>A0A2T1D5L1_9CYAN</name>
<dbReference type="EMBL" id="PVWG01000053">
    <property type="protein sequence ID" value="PSB15793.1"/>
    <property type="molecule type" value="Genomic_DNA"/>
</dbReference>
<evidence type="ECO:0000313" key="1">
    <source>
        <dbReference type="EMBL" id="PSB15793.1"/>
    </source>
</evidence>
<reference evidence="1 2" key="1">
    <citation type="submission" date="2018-02" db="EMBL/GenBank/DDBJ databases">
        <authorList>
            <person name="Cohen D.B."/>
            <person name="Kent A.D."/>
        </authorList>
    </citation>
    <scope>NUCLEOTIDE SEQUENCE [LARGE SCALE GENOMIC DNA]</scope>
    <source>
        <strain evidence="1 2">ULC007</strain>
    </source>
</reference>
<evidence type="ECO:0000313" key="2">
    <source>
        <dbReference type="Proteomes" id="UP000238634"/>
    </source>
</evidence>
<gene>
    <name evidence="1" type="ORF">C7B65_23555</name>
</gene>
<protein>
    <submittedName>
        <fullName evidence="1">Uncharacterized protein</fullName>
    </submittedName>
</protein>
<accession>A0A2T1D5L1</accession>
<organism evidence="1 2">
    <name type="scientific">Phormidesmis priestleyi ULC007</name>
    <dbReference type="NCBI Taxonomy" id="1920490"/>
    <lineage>
        <taxon>Bacteria</taxon>
        <taxon>Bacillati</taxon>
        <taxon>Cyanobacteriota</taxon>
        <taxon>Cyanophyceae</taxon>
        <taxon>Leptolyngbyales</taxon>
        <taxon>Leptolyngbyaceae</taxon>
        <taxon>Phormidesmis</taxon>
    </lineage>
</organism>
<keyword evidence="2" id="KW-1185">Reference proteome</keyword>
<comment type="caution">
    <text evidence="1">The sequence shown here is derived from an EMBL/GenBank/DDBJ whole genome shotgun (WGS) entry which is preliminary data.</text>
</comment>
<dbReference type="Proteomes" id="UP000238634">
    <property type="component" value="Unassembled WGS sequence"/>
</dbReference>
<dbReference type="AlphaFoldDB" id="A0A2T1D5L1"/>
<proteinExistence type="predicted"/>
<sequence>MITVEFQAKVENGEIVIPDEYKQEIVGANTVKIIVVKQSTKQTSRPDFMDELAKNPVKVDRFLTRDESHDR</sequence>
<dbReference type="OrthoDB" id="426638at2"/>
<dbReference type="RefSeq" id="WP_073072758.1">
    <property type="nucleotide sequence ID" value="NZ_MPPI01000019.1"/>
</dbReference>
<dbReference type="STRING" id="1920490.GCA_001895925_00410"/>
<reference evidence="1 2" key="2">
    <citation type="submission" date="2018-03" db="EMBL/GenBank/DDBJ databases">
        <title>The ancient ancestry and fast evolution of plastids.</title>
        <authorList>
            <person name="Moore K.R."/>
            <person name="Magnabosco C."/>
            <person name="Momper L."/>
            <person name="Gold D.A."/>
            <person name="Bosak T."/>
            <person name="Fournier G.P."/>
        </authorList>
    </citation>
    <scope>NUCLEOTIDE SEQUENCE [LARGE SCALE GENOMIC DNA]</scope>
    <source>
        <strain evidence="1 2">ULC007</strain>
    </source>
</reference>